<feature type="region of interest" description="Disordered" evidence="4">
    <location>
        <begin position="265"/>
        <end position="289"/>
    </location>
</feature>
<dbReference type="PANTHER" id="PTHR12327">
    <property type="entry name" value="ALPHA-TUBULIN N-ACETYLTRANSFERASE 1"/>
    <property type="match status" value="1"/>
</dbReference>
<evidence type="ECO:0000256" key="1">
    <source>
        <dbReference type="ARBA" id="ARBA00022679"/>
    </source>
</evidence>
<reference evidence="7" key="2">
    <citation type="submission" date="2009-11" db="EMBL/GenBank/DDBJ databases">
        <title>The Genome Sequence of Allomyces macrogynus strain ATCC 38327.</title>
        <authorList>
            <consortium name="The Broad Institute Genome Sequencing Platform"/>
            <person name="Russ C."/>
            <person name="Cuomo C."/>
            <person name="Shea T."/>
            <person name="Young S.K."/>
            <person name="Zeng Q."/>
            <person name="Koehrsen M."/>
            <person name="Haas B."/>
            <person name="Borodovsky M."/>
            <person name="Guigo R."/>
            <person name="Alvarado L."/>
            <person name="Berlin A."/>
            <person name="Borenstein D."/>
            <person name="Chen Z."/>
            <person name="Engels R."/>
            <person name="Freedman E."/>
            <person name="Gellesch M."/>
            <person name="Goldberg J."/>
            <person name="Griggs A."/>
            <person name="Gujja S."/>
            <person name="Heiman D."/>
            <person name="Hepburn T."/>
            <person name="Howarth C."/>
            <person name="Jen D."/>
            <person name="Larson L."/>
            <person name="Lewis B."/>
            <person name="Mehta T."/>
            <person name="Park D."/>
            <person name="Pearson M."/>
            <person name="Roberts A."/>
            <person name="Saif S."/>
            <person name="Shenoy N."/>
            <person name="Sisk P."/>
            <person name="Stolte C."/>
            <person name="Sykes S."/>
            <person name="Walk T."/>
            <person name="White J."/>
            <person name="Yandava C."/>
            <person name="Burger G."/>
            <person name="Gray M.W."/>
            <person name="Holland P.W.H."/>
            <person name="King N."/>
            <person name="Lang F.B.F."/>
            <person name="Roger A.J."/>
            <person name="Ruiz-Trillo I."/>
            <person name="Lander E."/>
            <person name="Nusbaum C."/>
        </authorList>
    </citation>
    <scope>NUCLEOTIDE SEQUENCE [LARGE SCALE GENOMIC DNA]</scope>
    <source>
        <strain evidence="7">ATCC 38327</strain>
    </source>
</reference>
<comment type="similarity">
    <text evidence="3">Belongs to the acetyltransferase ATAT1 family.</text>
</comment>
<dbReference type="PANTHER" id="PTHR12327:SF0">
    <property type="entry name" value="ALPHA-TUBULIN N-ACETYLTRANSFERASE 1"/>
    <property type="match status" value="1"/>
</dbReference>
<dbReference type="InterPro" id="IPR007965">
    <property type="entry name" value="GNAT_ATAT"/>
</dbReference>
<dbReference type="GO" id="GO:0070507">
    <property type="term" value="P:regulation of microtubule cytoskeleton organization"/>
    <property type="evidence" value="ECO:0007669"/>
    <property type="project" value="UniProtKB-UniRule"/>
</dbReference>
<dbReference type="EC" id="2.3.1.108" evidence="3"/>
<comment type="caution">
    <text evidence="3">Lacks conserved residue(s) required for the propagation of feature annotation.</text>
</comment>
<keyword evidence="1 3" id="KW-0808">Transferase</keyword>
<gene>
    <name evidence="6" type="ORF">AMAG_08970</name>
</gene>
<feature type="site" description="Crucial for catalytic activity" evidence="3">
    <location>
        <position position="57"/>
    </location>
</feature>
<dbReference type="GO" id="GO:0005874">
    <property type="term" value="C:microtubule"/>
    <property type="evidence" value="ECO:0007669"/>
    <property type="project" value="InterPro"/>
</dbReference>
<comment type="function">
    <text evidence="3">Specifically acetylates 'Lys-40' in alpha-tubulin on the lumenal side of microtubules. Promotes microtubule destabilization and accelerates microtubule dynamics; this activity may be independent of acetylation activity. Acetylates alpha-tubulin with a slow enzymatic rate, due to a catalytic site that is not optimized for acetyl transfer. Enters the microtubule through each end and diffuses quickly throughout the lumen of microtubules. Acetylates only long/old microtubules because of its slow acetylation rate since it does not have time to act on dynamically unstable microtubules before the enzyme is released.</text>
</comment>
<dbReference type="OrthoDB" id="5573602at2759"/>
<feature type="region of interest" description="Disordered" evidence="4">
    <location>
        <begin position="308"/>
        <end position="333"/>
    </location>
</feature>
<evidence type="ECO:0000256" key="3">
    <source>
        <dbReference type="HAMAP-Rule" id="MF_03130"/>
    </source>
</evidence>
<organism evidence="6 7">
    <name type="scientific">Allomyces macrogynus (strain ATCC 38327)</name>
    <name type="common">Allomyces javanicus var. macrogynus</name>
    <dbReference type="NCBI Taxonomy" id="578462"/>
    <lineage>
        <taxon>Eukaryota</taxon>
        <taxon>Fungi</taxon>
        <taxon>Fungi incertae sedis</taxon>
        <taxon>Blastocladiomycota</taxon>
        <taxon>Blastocladiomycetes</taxon>
        <taxon>Blastocladiales</taxon>
        <taxon>Blastocladiaceae</taxon>
        <taxon>Allomyces</taxon>
    </lineage>
</organism>
<evidence type="ECO:0000256" key="4">
    <source>
        <dbReference type="SAM" id="MobiDB-lite"/>
    </source>
</evidence>
<evidence type="ECO:0000259" key="5">
    <source>
        <dbReference type="PROSITE" id="PS51730"/>
    </source>
</evidence>
<dbReference type="Proteomes" id="UP000054350">
    <property type="component" value="Unassembled WGS sequence"/>
</dbReference>
<dbReference type="Gene3D" id="3.40.630.30">
    <property type="match status" value="1"/>
</dbReference>
<dbReference type="PROSITE" id="PS51730">
    <property type="entry name" value="GNAT_ATAT"/>
    <property type="match status" value="1"/>
</dbReference>
<dbReference type="eggNOG" id="KOG4601">
    <property type="taxonomic scope" value="Eukaryota"/>
</dbReference>
<keyword evidence="7" id="KW-1185">Reference proteome</keyword>
<name>A0A0L0SNF0_ALLM3</name>
<dbReference type="GO" id="GO:0019799">
    <property type="term" value="F:tubulin N-acetyltransferase activity"/>
    <property type="evidence" value="ECO:0007669"/>
    <property type="project" value="UniProtKB-UniRule"/>
</dbReference>
<dbReference type="AlphaFoldDB" id="A0A0L0SNF0"/>
<evidence type="ECO:0000313" key="7">
    <source>
        <dbReference type="Proteomes" id="UP000054350"/>
    </source>
</evidence>
<accession>A0A0L0SNF0</accession>
<feature type="binding site" evidence="3">
    <location>
        <begin position="134"/>
        <end position="147"/>
    </location>
    <ligand>
        <name>acetyl-CoA</name>
        <dbReference type="ChEBI" id="CHEBI:57288"/>
    </ligand>
</feature>
<dbReference type="Pfam" id="PF05301">
    <property type="entry name" value="Acetyltransf_16"/>
    <property type="match status" value="1"/>
</dbReference>
<comment type="catalytic activity">
    <reaction evidence="3">
        <text>L-lysyl-[alpha-tubulin] + acetyl-CoA = N(6)-acetyl-L-lysyl-[alpha-tubulin] + CoA + H(+)</text>
        <dbReference type="Rhea" id="RHEA:15277"/>
        <dbReference type="Rhea" id="RHEA-COMP:11278"/>
        <dbReference type="Rhea" id="RHEA-COMP:11279"/>
        <dbReference type="ChEBI" id="CHEBI:15378"/>
        <dbReference type="ChEBI" id="CHEBI:29969"/>
        <dbReference type="ChEBI" id="CHEBI:57287"/>
        <dbReference type="ChEBI" id="CHEBI:57288"/>
        <dbReference type="ChEBI" id="CHEBI:61930"/>
        <dbReference type="EC" id="2.3.1.108"/>
    </reaction>
</comment>
<evidence type="ECO:0000256" key="2">
    <source>
        <dbReference type="ARBA" id="ARBA00023315"/>
    </source>
</evidence>
<reference evidence="6 7" key="1">
    <citation type="submission" date="2009-11" db="EMBL/GenBank/DDBJ databases">
        <title>Annotation of Allomyces macrogynus ATCC 38327.</title>
        <authorList>
            <consortium name="The Broad Institute Genome Sequencing Platform"/>
            <person name="Russ C."/>
            <person name="Cuomo C."/>
            <person name="Burger G."/>
            <person name="Gray M.W."/>
            <person name="Holland P.W.H."/>
            <person name="King N."/>
            <person name="Lang F.B.F."/>
            <person name="Roger A.J."/>
            <person name="Ruiz-Trillo I."/>
            <person name="Young S.K."/>
            <person name="Zeng Q."/>
            <person name="Gargeya S."/>
            <person name="Fitzgerald M."/>
            <person name="Haas B."/>
            <person name="Abouelleil A."/>
            <person name="Alvarado L."/>
            <person name="Arachchi H.M."/>
            <person name="Berlin A."/>
            <person name="Chapman S.B."/>
            <person name="Gearin G."/>
            <person name="Goldberg J."/>
            <person name="Griggs A."/>
            <person name="Gujja S."/>
            <person name="Hansen M."/>
            <person name="Heiman D."/>
            <person name="Howarth C."/>
            <person name="Larimer J."/>
            <person name="Lui A."/>
            <person name="MacDonald P.J.P."/>
            <person name="McCowen C."/>
            <person name="Montmayeur A."/>
            <person name="Murphy C."/>
            <person name="Neiman D."/>
            <person name="Pearson M."/>
            <person name="Priest M."/>
            <person name="Roberts A."/>
            <person name="Saif S."/>
            <person name="Shea T."/>
            <person name="Sisk P."/>
            <person name="Stolte C."/>
            <person name="Sykes S."/>
            <person name="Wortman J."/>
            <person name="Nusbaum C."/>
            <person name="Birren B."/>
        </authorList>
    </citation>
    <scope>NUCLEOTIDE SEQUENCE [LARGE SCALE GENOMIC DNA]</scope>
    <source>
        <strain evidence="6 7">ATCC 38327</strain>
    </source>
</reference>
<keyword evidence="2 3" id="KW-0012">Acyltransferase</keyword>
<dbReference type="VEuPathDB" id="FungiDB:AMAG_08970"/>
<proteinExistence type="inferred from homology"/>
<feature type="domain" description="N-acetyltransferase" evidence="5">
    <location>
        <begin position="1"/>
        <end position="200"/>
    </location>
</feature>
<dbReference type="EMBL" id="GG745343">
    <property type="protein sequence ID" value="KNE63909.1"/>
    <property type="molecule type" value="Genomic_DNA"/>
</dbReference>
<sequence length="352" mass="37741">MDVPNDIVASFLAEGAVSVVQASAFRPPALCTVQQRQRQEQFRMVLDALGAASAKAQCLKTPITSVKRLLDTDHRIYMLRVPTPPSDEPGSASPSGKPSTWSVVGFLKVATKKLYLNDGTGQLKADTPLCVLDFYVVEGCQRQGNGKTLFEAMLERENASPKDLAYDRPSPRMRAFLAKNYGLVEAHAQPNNYVLFRSGATDTAAPRRPPATLDPLPVRHARCAAPPPPAPPSLPTFPVHAAPARESRARAPPGLPEIVVLGHHHQHRPGAGSGPTSPKASTDMVPRSTPHSLESVVAHINRLPALPGARLVESSTPGARRTRPSSLARSTPILPHLAASSPWTTVGMTARR</sequence>
<dbReference type="HAMAP" id="MF_03130">
    <property type="entry name" value="mec17"/>
    <property type="match status" value="1"/>
</dbReference>
<dbReference type="InterPro" id="IPR038746">
    <property type="entry name" value="Atat"/>
</dbReference>
<evidence type="ECO:0000313" key="6">
    <source>
        <dbReference type="EMBL" id="KNE63909.1"/>
    </source>
</evidence>
<protein>
    <recommendedName>
        <fullName evidence="3">Alpha-tubulin N-acetyltransferase</fullName>
        <shortName evidence="3">Alpha-TAT</shortName>
        <shortName evidence="3">TAT</shortName>
        <ecNumber evidence="3">2.3.1.108</ecNumber>
    </recommendedName>
    <alternativeName>
        <fullName evidence="3">Acetyltransferase mec-17 homolog</fullName>
    </alternativeName>
</protein>